<dbReference type="Pfam" id="PF00842">
    <property type="entry name" value="Ala_racemase_C"/>
    <property type="match status" value="1"/>
</dbReference>
<keyword evidence="13" id="KW-1185">Reference proteome</keyword>
<dbReference type="Gene3D" id="3.20.20.10">
    <property type="entry name" value="Alanine racemase"/>
    <property type="match status" value="1"/>
</dbReference>
<dbReference type="AlphaFoldDB" id="A0A1M7Z7S0"/>
<evidence type="ECO:0000256" key="6">
    <source>
        <dbReference type="ARBA" id="ARBA00023235"/>
    </source>
</evidence>
<dbReference type="PRINTS" id="PR00992">
    <property type="entry name" value="ALARACEMASE"/>
</dbReference>
<protein>
    <recommendedName>
        <fullName evidence="4 7">Alanine racemase</fullName>
        <ecNumber evidence="4 7">5.1.1.1</ecNumber>
    </recommendedName>
</protein>
<dbReference type="EMBL" id="FRXO01000001">
    <property type="protein sequence ID" value="SHO60852.1"/>
    <property type="molecule type" value="Genomic_DNA"/>
</dbReference>
<dbReference type="InterPro" id="IPR020622">
    <property type="entry name" value="Ala_racemase_pyridoxalP-BS"/>
</dbReference>
<dbReference type="GO" id="GO:0030170">
    <property type="term" value="F:pyridoxal phosphate binding"/>
    <property type="evidence" value="ECO:0007669"/>
    <property type="project" value="UniProtKB-UniRule"/>
</dbReference>
<organism evidence="12 13">
    <name type="scientific">Pseudoxanthobacter soli DSM 19599</name>
    <dbReference type="NCBI Taxonomy" id="1123029"/>
    <lineage>
        <taxon>Bacteria</taxon>
        <taxon>Pseudomonadati</taxon>
        <taxon>Pseudomonadota</taxon>
        <taxon>Alphaproteobacteria</taxon>
        <taxon>Hyphomicrobiales</taxon>
        <taxon>Segnochrobactraceae</taxon>
        <taxon>Pseudoxanthobacter</taxon>
    </lineage>
</organism>
<reference evidence="12 13" key="1">
    <citation type="submission" date="2016-12" db="EMBL/GenBank/DDBJ databases">
        <authorList>
            <person name="Song W.-J."/>
            <person name="Kurnit D.M."/>
        </authorList>
    </citation>
    <scope>NUCLEOTIDE SEQUENCE [LARGE SCALE GENOMIC DNA]</scope>
    <source>
        <strain evidence="12 13">DSM 19599</strain>
    </source>
</reference>
<evidence type="ECO:0000259" key="11">
    <source>
        <dbReference type="SMART" id="SM01005"/>
    </source>
</evidence>
<evidence type="ECO:0000256" key="4">
    <source>
        <dbReference type="ARBA" id="ARBA00013089"/>
    </source>
</evidence>
<evidence type="ECO:0000313" key="13">
    <source>
        <dbReference type="Proteomes" id="UP000186406"/>
    </source>
</evidence>
<evidence type="ECO:0000256" key="8">
    <source>
        <dbReference type="PIRSR" id="PIRSR600821-50"/>
    </source>
</evidence>
<dbReference type="PROSITE" id="PS00395">
    <property type="entry name" value="ALANINE_RACEMASE"/>
    <property type="match status" value="1"/>
</dbReference>
<dbReference type="PANTHER" id="PTHR30511:SF0">
    <property type="entry name" value="ALANINE RACEMASE, CATABOLIC-RELATED"/>
    <property type="match status" value="1"/>
</dbReference>
<keyword evidence="5 7" id="KW-0663">Pyridoxal phosphate</keyword>
<dbReference type="UniPathway" id="UPA00042">
    <property type="reaction ID" value="UER00497"/>
</dbReference>
<feature type="domain" description="Alanine racemase C-terminal" evidence="11">
    <location>
        <begin position="273"/>
        <end position="404"/>
    </location>
</feature>
<dbReference type="InterPro" id="IPR029066">
    <property type="entry name" value="PLP-binding_barrel"/>
</dbReference>
<comment type="similarity">
    <text evidence="3 7">Belongs to the alanine racemase family.</text>
</comment>
<dbReference type="Pfam" id="PF01168">
    <property type="entry name" value="Ala_racemase_N"/>
    <property type="match status" value="1"/>
</dbReference>
<sequence length="410" mass="42939">MTAPDSREATDDDRQRTEDSDAARTHAENMAALAGDMRAFTGGRLVIDLDALVENWRTLAEQAAPAECSAVVKGDAYGIGLDAAVRALTAAGCRTFFVALVSEGLAARSASPDADIFVLNGLPAGAAPVFAAARLSPVLGSQAEIAEWVDYRRSRGGDTPPAALHIDTGMNRLGISLGEVAALAANGTLPGRAGIDLVISHLACADVPDHPMNRSQLKSFRAARALLPGVRVSLANSAATLTDRGYHFDLVRPGIALYGGGAVSGYENPMRPVVTLEARIVQMRSVKAGETVGYGAAETTTRDTRIAIVSVGYADGFPRAAGGRDGDPGALGSLGGIAVPLFGRVSMDLMAFDVTDVPSEFTRRGNYIELFGHHASLDAVAARAGTIPYEILTHLGRRYARRYIGAGRPR</sequence>
<evidence type="ECO:0000313" key="12">
    <source>
        <dbReference type="EMBL" id="SHO60852.1"/>
    </source>
</evidence>
<dbReference type="HAMAP" id="MF_01201">
    <property type="entry name" value="Ala_racemase"/>
    <property type="match status" value="1"/>
</dbReference>
<dbReference type="GO" id="GO:0008784">
    <property type="term" value="F:alanine racemase activity"/>
    <property type="evidence" value="ECO:0007669"/>
    <property type="project" value="UniProtKB-UniRule"/>
</dbReference>
<evidence type="ECO:0000256" key="1">
    <source>
        <dbReference type="ARBA" id="ARBA00000316"/>
    </source>
</evidence>
<feature type="active site" description="Proton acceptor; specific for L-alanine" evidence="7">
    <location>
        <position position="294"/>
    </location>
</feature>
<feature type="active site" description="Proton acceptor; specific for D-alanine" evidence="7">
    <location>
        <position position="73"/>
    </location>
</feature>
<feature type="binding site" evidence="7 9">
    <location>
        <position position="172"/>
    </location>
    <ligand>
        <name>substrate</name>
    </ligand>
</feature>
<dbReference type="SMART" id="SM01005">
    <property type="entry name" value="Ala_racemase_C"/>
    <property type="match status" value="1"/>
</dbReference>
<feature type="region of interest" description="Disordered" evidence="10">
    <location>
        <begin position="1"/>
        <end position="24"/>
    </location>
</feature>
<comment type="catalytic activity">
    <reaction evidence="1 7">
        <text>L-alanine = D-alanine</text>
        <dbReference type="Rhea" id="RHEA:20249"/>
        <dbReference type="ChEBI" id="CHEBI:57416"/>
        <dbReference type="ChEBI" id="CHEBI:57972"/>
        <dbReference type="EC" id="5.1.1.1"/>
    </reaction>
</comment>
<evidence type="ECO:0000256" key="5">
    <source>
        <dbReference type="ARBA" id="ARBA00022898"/>
    </source>
</evidence>
<proteinExistence type="inferred from homology"/>
<evidence type="ECO:0000256" key="10">
    <source>
        <dbReference type="SAM" id="MobiDB-lite"/>
    </source>
</evidence>
<evidence type="ECO:0000256" key="7">
    <source>
        <dbReference type="HAMAP-Rule" id="MF_01201"/>
    </source>
</evidence>
<comment type="pathway">
    <text evidence="7">Amino-acid biosynthesis; D-alanine biosynthesis; D-alanine from L-alanine: step 1/1.</text>
</comment>
<comment type="cofactor">
    <cofactor evidence="2 7 8">
        <name>pyridoxal 5'-phosphate</name>
        <dbReference type="ChEBI" id="CHEBI:597326"/>
    </cofactor>
</comment>
<dbReference type="InterPro" id="IPR009006">
    <property type="entry name" value="Ala_racemase/Decarboxylase_C"/>
</dbReference>
<feature type="modified residue" description="N6-(pyridoxal phosphate)lysine" evidence="7 8">
    <location>
        <position position="73"/>
    </location>
</feature>
<dbReference type="SUPFAM" id="SSF51419">
    <property type="entry name" value="PLP-binding barrel"/>
    <property type="match status" value="1"/>
</dbReference>
<dbReference type="GO" id="GO:0030632">
    <property type="term" value="P:D-alanine biosynthetic process"/>
    <property type="evidence" value="ECO:0007669"/>
    <property type="project" value="UniProtKB-UniRule"/>
</dbReference>
<dbReference type="GO" id="GO:0005829">
    <property type="term" value="C:cytosol"/>
    <property type="evidence" value="ECO:0007669"/>
    <property type="project" value="TreeGrafter"/>
</dbReference>
<gene>
    <name evidence="12" type="ORF">SAMN02745172_00434</name>
</gene>
<dbReference type="NCBIfam" id="TIGR00492">
    <property type="entry name" value="alr"/>
    <property type="match status" value="1"/>
</dbReference>
<dbReference type="SUPFAM" id="SSF50621">
    <property type="entry name" value="Alanine racemase C-terminal domain-like"/>
    <property type="match status" value="1"/>
</dbReference>
<keyword evidence="6 7" id="KW-0413">Isomerase</keyword>
<evidence type="ECO:0000256" key="9">
    <source>
        <dbReference type="PIRSR" id="PIRSR600821-52"/>
    </source>
</evidence>
<evidence type="ECO:0000256" key="2">
    <source>
        <dbReference type="ARBA" id="ARBA00001933"/>
    </source>
</evidence>
<dbReference type="CDD" id="cd00430">
    <property type="entry name" value="PLPDE_III_AR"/>
    <property type="match status" value="1"/>
</dbReference>
<dbReference type="InterPro" id="IPR001608">
    <property type="entry name" value="Ala_racemase_N"/>
</dbReference>
<comment type="function">
    <text evidence="7">Catalyzes the interconversion of L-alanine and D-alanine. May also act on other amino acids.</text>
</comment>
<evidence type="ECO:0000256" key="3">
    <source>
        <dbReference type="ARBA" id="ARBA00007880"/>
    </source>
</evidence>
<feature type="binding site" evidence="7 9">
    <location>
        <position position="347"/>
    </location>
    <ligand>
        <name>substrate</name>
    </ligand>
</feature>
<dbReference type="PANTHER" id="PTHR30511">
    <property type="entry name" value="ALANINE RACEMASE"/>
    <property type="match status" value="1"/>
</dbReference>
<name>A0A1M7Z7S0_9HYPH</name>
<dbReference type="Proteomes" id="UP000186406">
    <property type="component" value="Unassembled WGS sequence"/>
</dbReference>
<dbReference type="InterPro" id="IPR000821">
    <property type="entry name" value="Ala_racemase"/>
</dbReference>
<dbReference type="STRING" id="1123029.SAMN02745172_00434"/>
<dbReference type="Gene3D" id="2.40.37.10">
    <property type="entry name" value="Lyase, Ornithine Decarboxylase, Chain A, domain 1"/>
    <property type="match status" value="1"/>
</dbReference>
<accession>A0A1M7Z7S0</accession>
<dbReference type="EC" id="5.1.1.1" evidence="4 7"/>
<dbReference type="InterPro" id="IPR011079">
    <property type="entry name" value="Ala_racemase_C"/>
</dbReference>